<dbReference type="Pfam" id="PF02518">
    <property type="entry name" value="HATPase_c"/>
    <property type="match status" value="1"/>
</dbReference>
<feature type="transmembrane region" description="Helical" evidence="17">
    <location>
        <begin position="276"/>
        <end position="298"/>
    </location>
</feature>
<evidence type="ECO:0000256" key="15">
    <source>
        <dbReference type="ARBA" id="ARBA00030800"/>
    </source>
</evidence>
<dbReference type="InterPro" id="IPR050482">
    <property type="entry name" value="Sensor_HK_TwoCompSys"/>
</dbReference>
<comment type="caution">
    <text evidence="19">The sequence shown here is derived from an EMBL/GenBank/DDBJ whole genome shotgun (WGS) entry which is preliminary data.</text>
</comment>
<name>A0ABV0AHW2_9ACTN</name>
<reference evidence="19 20" key="1">
    <citation type="submission" date="2024-05" db="EMBL/GenBank/DDBJ databases">
        <title>Microbispora sp.ZYX-F-249.</title>
        <authorList>
            <person name="Xie H."/>
        </authorList>
    </citation>
    <scope>NUCLEOTIDE SEQUENCE [LARGE SCALE GENOMIC DNA]</scope>
    <source>
        <strain evidence="19 20">ZYX-F-249</strain>
    </source>
</reference>
<feature type="transmembrane region" description="Helical" evidence="17">
    <location>
        <begin position="223"/>
        <end position="239"/>
    </location>
</feature>
<evidence type="ECO:0000256" key="4">
    <source>
        <dbReference type="ARBA" id="ARBA00012438"/>
    </source>
</evidence>
<evidence type="ECO:0000256" key="6">
    <source>
        <dbReference type="ARBA" id="ARBA00022485"/>
    </source>
</evidence>
<keyword evidence="17" id="KW-0472">Membrane</keyword>
<feature type="transmembrane region" description="Helical" evidence="17">
    <location>
        <begin position="44"/>
        <end position="65"/>
    </location>
</feature>
<evidence type="ECO:0000256" key="9">
    <source>
        <dbReference type="ARBA" id="ARBA00022723"/>
    </source>
</evidence>
<feature type="domain" description="Histidine kinase" evidence="18">
    <location>
        <begin position="617"/>
        <end position="703"/>
    </location>
</feature>
<keyword evidence="6" id="KW-0004">4Fe-4S</keyword>
<dbReference type="Pfam" id="PF07730">
    <property type="entry name" value="HisKA_3"/>
    <property type="match status" value="1"/>
</dbReference>
<proteinExistence type="predicted"/>
<evidence type="ECO:0000256" key="14">
    <source>
        <dbReference type="ARBA" id="ARBA00024827"/>
    </source>
</evidence>
<evidence type="ECO:0000256" key="2">
    <source>
        <dbReference type="ARBA" id="ARBA00001966"/>
    </source>
</evidence>
<evidence type="ECO:0000313" key="20">
    <source>
        <dbReference type="Proteomes" id="UP001447516"/>
    </source>
</evidence>
<evidence type="ECO:0000256" key="11">
    <source>
        <dbReference type="ARBA" id="ARBA00023004"/>
    </source>
</evidence>
<evidence type="ECO:0000256" key="5">
    <source>
        <dbReference type="ARBA" id="ARBA00017322"/>
    </source>
</evidence>
<evidence type="ECO:0000256" key="1">
    <source>
        <dbReference type="ARBA" id="ARBA00000085"/>
    </source>
</evidence>
<feature type="transmembrane region" description="Helical" evidence="17">
    <location>
        <begin position="245"/>
        <end position="264"/>
    </location>
</feature>
<dbReference type="Proteomes" id="UP001447516">
    <property type="component" value="Unassembled WGS sequence"/>
</dbReference>
<dbReference type="InterPro" id="IPR036890">
    <property type="entry name" value="HATPase_C_sf"/>
</dbReference>
<evidence type="ECO:0000256" key="7">
    <source>
        <dbReference type="ARBA" id="ARBA00022490"/>
    </source>
</evidence>
<dbReference type="PROSITE" id="PS50109">
    <property type="entry name" value="HIS_KIN"/>
    <property type="match status" value="1"/>
</dbReference>
<sequence length="710" mass="75568">MRRLTGARTAGLVAGGLAALSVVMVVAAAASRFAIPAGFRVRPAVLTGDDVVGIAYPVIGALLVVRRPRLRVGWLMVLGGLAIAVLGPSQAAYEWLAYHGDLRAQYHPLVINNVVGALGMLAVDQLLPLLYPDGRLPSRRWRPVAVAVSAVTLIQSVAFVCRVVPADAPRGPNPLAVAWIAPLYEWLRDLPFNFFYPVEAVCLLSLVVRFLTVDTVRRRQIGWLLYATAANLIVEVWWHQSPLSLVTSAAVPVAIAVAVTHYRLYGIDTLVSRTVVATGVLASVTAVYFGVGVLWGVFVSEYGQIQGLVAALFAGAFFQPLRRRLRRLLDRVFYGPVGDPEALRQRLTREVHAADPVTALASVAAAVRQGLAVRGVAVEVYDGRPRYVESGVVDAGRVVPLVWHGEDVGRLLIGAPGPRRFPAAHNDRLISVVTPYVADIAHAVRLSADLQRSRERILSAREEERRRLRRDLHDGLGQALAAMAMTITMARRTLRTSPQQAERILLDLRTAMDGVAGEIRELVYGLRPPVLDQLSLEGAVRALAAEAMGGGGAGPDSPPGPRTARASGSDGAAADRATAVAVADGDERDRAGGRPPRITVSVSGDLADLPAAAEVAVYRIVQEALTNVIRHADAATVSVTLHNGAGTLTLRVRDDGVGLPESRRDGVGLASMRERAAEVGGFCLITSPSGGGTLVEVSLPVRTVPTAGRP</sequence>
<organism evidence="19 20">
    <name type="scientific">Microbispora maris</name>
    <dbReference type="NCBI Taxonomy" id="3144104"/>
    <lineage>
        <taxon>Bacteria</taxon>
        <taxon>Bacillati</taxon>
        <taxon>Actinomycetota</taxon>
        <taxon>Actinomycetes</taxon>
        <taxon>Streptosporangiales</taxon>
        <taxon>Streptosporangiaceae</taxon>
        <taxon>Microbispora</taxon>
    </lineage>
</organism>
<feature type="transmembrane region" description="Helical" evidence="17">
    <location>
        <begin position="72"/>
        <end position="89"/>
    </location>
</feature>
<comment type="catalytic activity">
    <reaction evidence="1">
        <text>ATP + protein L-histidine = ADP + protein N-phospho-L-histidine.</text>
        <dbReference type="EC" id="2.7.13.3"/>
    </reaction>
</comment>
<dbReference type="InterPro" id="IPR005467">
    <property type="entry name" value="His_kinase_dom"/>
</dbReference>
<evidence type="ECO:0000256" key="12">
    <source>
        <dbReference type="ARBA" id="ARBA00023012"/>
    </source>
</evidence>
<feature type="compositionally biased region" description="Low complexity" evidence="16">
    <location>
        <begin position="563"/>
        <end position="576"/>
    </location>
</feature>
<dbReference type="PRINTS" id="PR00344">
    <property type="entry name" value="BCTRLSENSOR"/>
</dbReference>
<keyword evidence="20" id="KW-1185">Reference proteome</keyword>
<comment type="function">
    <text evidence="14">Member of the two-component regulatory system NreB/NreC involved in the control of dissimilatory nitrate/nitrite reduction in response to oxygen. NreB functions as a direct oxygen sensor histidine kinase which is autophosphorylated, in the absence of oxygen, probably at the conserved histidine residue, and transfers its phosphate group probably to a conserved aspartate residue of NreC. NreB/NreC activates the expression of the nitrate (narGHJI) and nitrite (nir) reductase operons, as well as the putative nitrate transporter gene narT.</text>
</comment>
<dbReference type="InterPro" id="IPR011712">
    <property type="entry name" value="Sig_transdc_His_kin_sub3_dim/P"/>
</dbReference>
<keyword evidence="11" id="KW-0408">Iron</keyword>
<dbReference type="RefSeq" id="WP_346224993.1">
    <property type="nucleotide sequence ID" value="NZ_JBDJAW010000004.1"/>
</dbReference>
<gene>
    <name evidence="19" type="ORF">AAH991_07390</name>
</gene>
<dbReference type="InterPro" id="IPR004358">
    <property type="entry name" value="Sig_transdc_His_kin-like_C"/>
</dbReference>
<dbReference type="GO" id="GO:0016301">
    <property type="term" value="F:kinase activity"/>
    <property type="evidence" value="ECO:0007669"/>
    <property type="project" value="UniProtKB-KW"/>
</dbReference>
<dbReference type="SUPFAM" id="SSF55874">
    <property type="entry name" value="ATPase domain of HSP90 chaperone/DNA topoisomerase II/histidine kinase"/>
    <property type="match status" value="1"/>
</dbReference>
<keyword evidence="9" id="KW-0479">Metal-binding</keyword>
<keyword evidence="17" id="KW-1133">Transmembrane helix</keyword>
<evidence type="ECO:0000256" key="13">
    <source>
        <dbReference type="ARBA" id="ARBA00023014"/>
    </source>
</evidence>
<evidence type="ECO:0000256" key="16">
    <source>
        <dbReference type="SAM" id="MobiDB-lite"/>
    </source>
</evidence>
<dbReference type="PANTHER" id="PTHR24421">
    <property type="entry name" value="NITRATE/NITRITE SENSOR PROTEIN NARX-RELATED"/>
    <property type="match status" value="1"/>
</dbReference>
<evidence type="ECO:0000259" key="18">
    <source>
        <dbReference type="PROSITE" id="PS50109"/>
    </source>
</evidence>
<comment type="subcellular location">
    <subcellularLocation>
        <location evidence="3">Cytoplasm</location>
    </subcellularLocation>
</comment>
<dbReference type="Gene3D" id="3.30.565.10">
    <property type="entry name" value="Histidine kinase-like ATPase, C-terminal domain"/>
    <property type="match status" value="1"/>
</dbReference>
<dbReference type="SMART" id="SM00387">
    <property type="entry name" value="HATPase_c"/>
    <property type="match status" value="1"/>
</dbReference>
<keyword evidence="13" id="KW-0411">Iron-sulfur</keyword>
<keyword evidence="7" id="KW-0963">Cytoplasm</keyword>
<keyword evidence="17" id="KW-0812">Transmembrane</keyword>
<accession>A0ABV0AHW2</accession>
<comment type="cofactor">
    <cofactor evidence="2">
        <name>[4Fe-4S] cluster</name>
        <dbReference type="ChEBI" id="CHEBI:49883"/>
    </cofactor>
</comment>
<dbReference type="EMBL" id="JBDJAW010000004">
    <property type="protein sequence ID" value="MEN3534919.1"/>
    <property type="molecule type" value="Genomic_DNA"/>
</dbReference>
<evidence type="ECO:0000256" key="3">
    <source>
        <dbReference type="ARBA" id="ARBA00004496"/>
    </source>
</evidence>
<keyword evidence="8" id="KW-0808">Transferase</keyword>
<feature type="transmembrane region" description="Helical" evidence="17">
    <location>
        <begin position="109"/>
        <end position="131"/>
    </location>
</feature>
<protein>
    <recommendedName>
        <fullName evidence="5">Oxygen sensor histidine kinase NreB</fullName>
        <ecNumber evidence="4">2.7.13.3</ecNumber>
    </recommendedName>
    <alternativeName>
        <fullName evidence="15">Nitrogen regulation protein B</fullName>
    </alternativeName>
</protein>
<evidence type="ECO:0000313" key="19">
    <source>
        <dbReference type="EMBL" id="MEN3534919.1"/>
    </source>
</evidence>
<dbReference type="InterPro" id="IPR003594">
    <property type="entry name" value="HATPase_dom"/>
</dbReference>
<dbReference type="Gene3D" id="6.10.250.2870">
    <property type="match status" value="1"/>
</dbReference>
<evidence type="ECO:0000256" key="10">
    <source>
        <dbReference type="ARBA" id="ARBA00022777"/>
    </source>
</evidence>
<feature type="region of interest" description="Disordered" evidence="16">
    <location>
        <begin position="548"/>
        <end position="576"/>
    </location>
</feature>
<keyword evidence="10 19" id="KW-0418">Kinase</keyword>
<feature type="transmembrane region" description="Helical" evidence="17">
    <location>
        <begin position="143"/>
        <end position="165"/>
    </location>
</feature>
<evidence type="ECO:0000256" key="17">
    <source>
        <dbReference type="SAM" id="Phobius"/>
    </source>
</evidence>
<dbReference type="CDD" id="cd16917">
    <property type="entry name" value="HATPase_UhpB-NarQ-NarX-like"/>
    <property type="match status" value="1"/>
</dbReference>
<evidence type="ECO:0000256" key="8">
    <source>
        <dbReference type="ARBA" id="ARBA00022679"/>
    </source>
</evidence>
<keyword evidence="12" id="KW-0902">Two-component regulatory system</keyword>
<feature type="transmembrane region" description="Helical" evidence="17">
    <location>
        <begin position="194"/>
        <end position="211"/>
    </location>
</feature>
<dbReference type="EC" id="2.7.13.3" evidence="4"/>